<dbReference type="Gene3D" id="2.40.70.10">
    <property type="entry name" value="Acid Proteases"/>
    <property type="match status" value="1"/>
</dbReference>
<evidence type="ECO:0000313" key="2">
    <source>
        <dbReference type="Proteomes" id="UP001188597"/>
    </source>
</evidence>
<dbReference type="SUPFAM" id="SSF50630">
    <property type="entry name" value="Acid proteases"/>
    <property type="match status" value="1"/>
</dbReference>
<dbReference type="CDD" id="cd00303">
    <property type="entry name" value="retropepsin_like"/>
    <property type="match status" value="1"/>
</dbReference>
<dbReference type="Proteomes" id="UP001188597">
    <property type="component" value="Unassembled WGS sequence"/>
</dbReference>
<reference evidence="1" key="1">
    <citation type="submission" date="2022-12" db="EMBL/GenBank/DDBJ databases">
        <title>Draft genome assemblies for two species of Escallonia (Escalloniales).</title>
        <authorList>
            <person name="Chanderbali A."/>
            <person name="Dervinis C."/>
            <person name="Anghel I."/>
            <person name="Soltis D."/>
            <person name="Soltis P."/>
            <person name="Zapata F."/>
        </authorList>
    </citation>
    <scope>NUCLEOTIDE SEQUENCE</scope>
    <source>
        <strain evidence="1">UCBG64.0493</strain>
        <tissue evidence="1">Leaf</tissue>
    </source>
</reference>
<dbReference type="AlphaFoldDB" id="A0AA88VYZ0"/>
<organism evidence="1 2">
    <name type="scientific">Escallonia herrerae</name>
    <dbReference type="NCBI Taxonomy" id="1293975"/>
    <lineage>
        <taxon>Eukaryota</taxon>
        <taxon>Viridiplantae</taxon>
        <taxon>Streptophyta</taxon>
        <taxon>Embryophyta</taxon>
        <taxon>Tracheophyta</taxon>
        <taxon>Spermatophyta</taxon>
        <taxon>Magnoliopsida</taxon>
        <taxon>eudicotyledons</taxon>
        <taxon>Gunneridae</taxon>
        <taxon>Pentapetalae</taxon>
        <taxon>asterids</taxon>
        <taxon>campanulids</taxon>
        <taxon>Escalloniales</taxon>
        <taxon>Escalloniaceae</taxon>
        <taxon>Escallonia</taxon>
    </lineage>
</organism>
<name>A0AA88VYZ0_9ASTE</name>
<evidence type="ECO:0000313" key="1">
    <source>
        <dbReference type="EMBL" id="KAK3016144.1"/>
    </source>
</evidence>
<keyword evidence="2" id="KW-1185">Reference proteome</keyword>
<dbReference type="InterPro" id="IPR021109">
    <property type="entry name" value="Peptidase_aspartic_dom_sf"/>
</dbReference>
<proteinExistence type="predicted"/>
<dbReference type="Pfam" id="PF13975">
    <property type="entry name" value="gag-asp_proteas"/>
    <property type="match status" value="1"/>
</dbReference>
<protein>
    <submittedName>
        <fullName evidence="1">Uncharacterized protein</fullName>
    </submittedName>
</protein>
<dbReference type="EMBL" id="JAVXUP010001086">
    <property type="protein sequence ID" value="KAK3016144.1"/>
    <property type="molecule type" value="Genomic_DNA"/>
</dbReference>
<sequence length="224" mass="25227">MGALQMVNAIMLKSEEKATKGKYSKKRWGLLYATVDIAGKTQEVLVDTGANHNFMSLRVARWLGLKPTKDGSWFKAMHAKERPTKGVFKTWTRKADINNIDMDELGMDFMEKSSATLNTYCGVLMMAGKEGQPEWMILLVSKDEATTNVFPLPTAHLPGTQNQVLEDDFVWIYVNATWKQDRSVRLKLPLKDPFLSIALSPGGKSINTQLLSKQVQKQQLMCMP</sequence>
<accession>A0AA88VYZ0</accession>
<gene>
    <name evidence="1" type="ORF">RJ639_007455</name>
</gene>
<comment type="caution">
    <text evidence="1">The sequence shown here is derived from an EMBL/GenBank/DDBJ whole genome shotgun (WGS) entry which is preliminary data.</text>
</comment>